<dbReference type="Proteomes" id="UP001169027">
    <property type="component" value="Unassembled WGS sequence"/>
</dbReference>
<name>A0ABT8RZ31_9BURK</name>
<comment type="caution">
    <text evidence="1">The sequence shown here is derived from an EMBL/GenBank/DDBJ whole genome shotgun (WGS) entry which is preliminary data.</text>
</comment>
<organism evidence="1 2">
    <name type="scientific">Variovorax ginsengisoli</name>
    <dbReference type="NCBI Taxonomy" id="363844"/>
    <lineage>
        <taxon>Bacteria</taxon>
        <taxon>Pseudomonadati</taxon>
        <taxon>Pseudomonadota</taxon>
        <taxon>Betaproteobacteria</taxon>
        <taxon>Burkholderiales</taxon>
        <taxon>Comamonadaceae</taxon>
        <taxon>Variovorax</taxon>
    </lineage>
</organism>
<proteinExistence type="predicted"/>
<keyword evidence="2" id="KW-1185">Reference proteome</keyword>
<reference evidence="1" key="1">
    <citation type="submission" date="2023-06" db="EMBL/GenBank/DDBJ databases">
        <authorList>
            <person name="Jiang Y."/>
            <person name="Liu Q."/>
        </authorList>
    </citation>
    <scope>NUCLEOTIDE SEQUENCE</scope>
    <source>
        <strain evidence="1">CGMCC 1.12090</strain>
    </source>
</reference>
<accession>A0ABT8RZ31</accession>
<evidence type="ECO:0000313" key="2">
    <source>
        <dbReference type="Proteomes" id="UP001169027"/>
    </source>
</evidence>
<gene>
    <name evidence="1" type="ORF">Q2T77_06465</name>
</gene>
<dbReference type="EMBL" id="JAUKVY010000003">
    <property type="protein sequence ID" value="MDO1531924.1"/>
    <property type="molecule type" value="Genomic_DNA"/>
</dbReference>
<dbReference type="RefSeq" id="WP_301805594.1">
    <property type="nucleotide sequence ID" value="NZ_JAUJZH010000003.1"/>
</dbReference>
<evidence type="ECO:0000313" key="1">
    <source>
        <dbReference type="EMBL" id="MDO1531924.1"/>
    </source>
</evidence>
<sequence>MKHPTIELFEQRASLLDVQGSGQGLDDAIASLAAWMDLAEHRLTEDDRTVLGGIGALLFREGLRRRGQA</sequence>
<protein>
    <submittedName>
        <fullName evidence="1">Uncharacterized protein</fullName>
    </submittedName>
</protein>